<dbReference type="Pfam" id="PF13328">
    <property type="entry name" value="HD_4"/>
    <property type="match status" value="1"/>
</dbReference>
<reference evidence="1 2" key="1">
    <citation type="submission" date="2018-03" db="EMBL/GenBank/DDBJ databases">
        <authorList>
            <person name="Keele B.F."/>
        </authorList>
    </citation>
    <scope>NUCLEOTIDE SEQUENCE [LARGE SCALE GENOMIC DNA]</scope>
    <source>
        <strain evidence="1 2">CECT 8626</strain>
    </source>
</reference>
<dbReference type="EC" id="3.1.7.2" evidence="1"/>
<evidence type="ECO:0000313" key="1">
    <source>
        <dbReference type="EMBL" id="SPH24493.1"/>
    </source>
</evidence>
<dbReference type="InterPro" id="IPR052194">
    <property type="entry name" value="MESH1"/>
</dbReference>
<name>A0A2R8BM49_9RHOB</name>
<dbReference type="Gene3D" id="1.10.3210.10">
    <property type="entry name" value="Hypothetical protein af1432"/>
    <property type="match status" value="1"/>
</dbReference>
<organism evidence="1 2">
    <name type="scientific">Albidovulum aquaemixtae</name>
    <dbReference type="NCBI Taxonomy" id="1542388"/>
    <lineage>
        <taxon>Bacteria</taxon>
        <taxon>Pseudomonadati</taxon>
        <taxon>Pseudomonadota</taxon>
        <taxon>Alphaproteobacteria</taxon>
        <taxon>Rhodobacterales</taxon>
        <taxon>Paracoccaceae</taxon>
        <taxon>Albidovulum</taxon>
    </lineage>
</organism>
<sequence>MSDIITRAEEFARNAHSGQTRKGAAMEPYVVHLEEVASFVRRHGGDSAAIAAAWLHDTVEDCDGVEPADIHHAFGADIAGVVAEVTDDKSLPKARRKELQIVTAPRKSGRAALVKLGDKTSNIRSVNRSRPVDWDFERCRTYVDWAEAVVAALPGGFCTARAELAVAIAETRRGIGA</sequence>
<proteinExistence type="predicted"/>
<dbReference type="OrthoDB" id="9802385at2"/>
<dbReference type="PANTHER" id="PTHR46246">
    <property type="entry name" value="GUANOSINE-3',5'-BIS(DIPHOSPHATE) 3'-PYROPHOSPHOHYDROLASE MESH1"/>
    <property type="match status" value="1"/>
</dbReference>
<accession>A0A2R8BM49</accession>
<evidence type="ECO:0000313" key="2">
    <source>
        <dbReference type="Proteomes" id="UP000244924"/>
    </source>
</evidence>
<gene>
    <name evidence="1" type="primary">spoT</name>
    <name evidence="1" type="ORF">DEA8626_03545</name>
</gene>
<dbReference type="GO" id="GO:0008893">
    <property type="term" value="F:guanosine-3',5'-bis(diphosphate) 3'-diphosphatase activity"/>
    <property type="evidence" value="ECO:0007669"/>
    <property type="project" value="UniProtKB-EC"/>
</dbReference>
<dbReference type="PANTHER" id="PTHR46246:SF1">
    <property type="entry name" value="GUANOSINE-3',5'-BIS(DIPHOSPHATE) 3'-PYROPHOSPHOHYDROLASE MESH1"/>
    <property type="match status" value="1"/>
</dbReference>
<dbReference type="EMBL" id="OMOQ01000003">
    <property type="protein sequence ID" value="SPH24493.1"/>
    <property type="molecule type" value="Genomic_DNA"/>
</dbReference>
<dbReference type="SUPFAM" id="SSF109604">
    <property type="entry name" value="HD-domain/PDEase-like"/>
    <property type="match status" value="1"/>
</dbReference>
<keyword evidence="1" id="KW-0378">Hydrolase</keyword>
<dbReference type="AlphaFoldDB" id="A0A2R8BM49"/>
<protein>
    <submittedName>
        <fullName evidence="1">Guanosine-3',5'-bis(Diphosphate) 3'-pyrophosphohydrolase</fullName>
        <ecNumber evidence="1">3.1.7.2</ecNumber>
    </submittedName>
</protein>
<keyword evidence="2" id="KW-1185">Reference proteome</keyword>
<dbReference type="RefSeq" id="WP_108854485.1">
    <property type="nucleotide sequence ID" value="NZ_OMOQ01000003.1"/>
</dbReference>
<dbReference type="Proteomes" id="UP000244924">
    <property type="component" value="Unassembled WGS sequence"/>
</dbReference>